<dbReference type="AlphaFoldDB" id="A0A8J4DVG3"/>
<dbReference type="GO" id="GO:0046983">
    <property type="term" value="F:protein dimerization activity"/>
    <property type="evidence" value="ECO:0007669"/>
    <property type="project" value="InterPro"/>
</dbReference>
<dbReference type="Gene3D" id="3.30.565.10">
    <property type="entry name" value="Histidine kinase-like ATPase, C-terminal domain"/>
    <property type="match status" value="1"/>
</dbReference>
<evidence type="ECO:0000313" key="13">
    <source>
        <dbReference type="Proteomes" id="UP000619260"/>
    </source>
</evidence>
<dbReference type="SUPFAM" id="SSF55874">
    <property type="entry name" value="ATPase domain of HSP90 chaperone/DNA topoisomerase II/histidine kinase"/>
    <property type="match status" value="1"/>
</dbReference>
<organism evidence="12 13">
    <name type="scientific">Virgisporangium aliadipatigenens</name>
    <dbReference type="NCBI Taxonomy" id="741659"/>
    <lineage>
        <taxon>Bacteria</taxon>
        <taxon>Bacillati</taxon>
        <taxon>Actinomycetota</taxon>
        <taxon>Actinomycetes</taxon>
        <taxon>Micromonosporales</taxon>
        <taxon>Micromonosporaceae</taxon>
        <taxon>Virgisporangium</taxon>
    </lineage>
</organism>
<evidence type="ECO:0000313" key="12">
    <source>
        <dbReference type="EMBL" id="GIJ51774.1"/>
    </source>
</evidence>
<dbReference type="InterPro" id="IPR011712">
    <property type="entry name" value="Sig_transdc_His_kin_sub3_dim/P"/>
</dbReference>
<feature type="domain" description="Signal transduction histidine kinase subgroup 3 dimerisation and phosphoacceptor" evidence="11">
    <location>
        <begin position="159"/>
        <end position="225"/>
    </location>
</feature>
<evidence type="ECO:0000256" key="3">
    <source>
        <dbReference type="ARBA" id="ARBA00022553"/>
    </source>
</evidence>
<dbReference type="EMBL" id="BOPF01000054">
    <property type="protein sequence ID" value="GIJ51774.1"/>
    <property type="molecule type" value="Genomic_DNA"/>
</dbReference>
<dbReference type="InterPro" id="IPR036890">
    <property type="entry name" value="HATPase_C_sf"/>
</dbReference>
<dbReference type="Gene3D" id="1.20.5.1930">
    <property type="match status" value="1"/>
</dbReference>
<keyword evidence="7" id="KW-0067">ATP-binding</keyword>
<evidence type="ECO:0000259" key="10">
    <source>
        <dbReference type="Pfam" id="PF02518"/>
    </source>
</evidence>
<evidence type="ECO:0000256" key="2">
    <source>
        <dbReference type="ARBA" id="ARBA00012438"/>
    </source>
</evidence>
<comment type="caution">
    <text evidence="12">The sequence shown here is derived from an EMBL/GenBank/DDBJ whole genome shotgun (WGS) entry which is preliminary data.</text>
</comment>
<keyword evidence="13" id="KW-1185">Reference proteome</keyword>
<dbReference type="GO" id="GO:0005524">
    <property type="term" value="F:ATP binding"/>
    <property type="evidence" value="ECO:0007669"/>
    <property type="project" value="UniProtKB-KW"/>
</dbReference>
<keyword evidence="9" id="KW-0812">Transmembrane</keyword>
<keyword evidence="9" id="KW-0472">Membrane</keyword>
<keyword evidence="8" id="KW-0902">Two-component regulatory system</keyword>
<dbReference type="InterPro" id="IPR050482">
    <property type="entry name" value="Sensor_HK_TwoCompSys"/>
</dbReference>
<sequence>MAVDAVCAAGYVGLLVLLRHDDPVAVGLVAATGLPVAVRRVWPVPVLAVVVVASAVAVSYGAVRDPFVAVAFALYAVALTSRWRVWRPAAVAVVLVVATAVGTAPVELSVRWWWSGPGFVVVGLALTTGSWALGGAVREQRATALQFSRELAEQAVVRERLRIARELHDVVAHSIGVITVKAGVVNHVLGDGIPGEAGEALRVIEATGREALAEMKHMLGVLRDDPPEIAGLVRNAEAAGLRVTVRADEVPEPLRPTVYRIVQESLTNAAKHAAPAHCAVTVAATAGEILVEVRDDGTAAAQSTQDGHGLLGIRERAAAHGGTCEAGPMPDGGFRVTVRLPA</sequence>
<feature type="transmembrane region" description="Helical" evidence="9">
    <location>
        <begin position="89"/>
        <end position="106"/>
    </location>
</feature>
<comment type="catalytic activity">
    <reaction evidence="1">
        <text>ATP + protein L-histidine = ADP + protein N-phospho-L-histidine.</text>
        <dbReference type="EC" id="2.7.13.3"/>
    </reaction>
</comment>
<dbReference type="EC" id="2.7.13.3" evidence="2"/>
<evidence type="ECO:0000256" key="1">
    <source>
        <dbReference type="ARBA" id="ARBA00000085"/>
    </source>
</evidence>
<evidence type="ECO:0000256" key="4">
    <source>
        <dbReference type="ARBA" id="ARBA00022679"/>
    </source>
</evidence>
<dbReference type="PANTHER" id="PTHR24421">
    <property type="entry name" value="NITRATE/NITRITE SENSOR PROTEIN NARX-RELATED"/>
    <property type="match status" value="1"/>
</dbReference>
<keyword evidence="5" id="KW-0547">Nucleotide-binding</keyword>
<evidence type="ECO:0000259" key="11">
    <source>
        <dbReference type="Pfam" id="PF07730"/>
    </source>
</evidence>
<feature type="transmembrane region" description="Helical" evidence="9">
    <location>
        <begin position="46"/>
        <end position="77"/>
    </location>
</feature>
<name>A0A8J4DVG3_9ACTN</name>
<evidence type="ECO:0000256" key="6">
    <source>
        <dbReference type="ARBA" id="ARBA00022777"/>
    </source>
</evidence>
<reference evidence="12" key="1">
    <citation type="submission" date="2021-01" db="EMBL/GenBank/DDBJ databases">
        <title>Whole genome shotgun sequence of Virgisporangium aliadipatigenens NBRC 105644.</title>
        <authorList>
            <person name="Komaki H."/>
            <person name="Tamura T."/>
        </authorList>
    </citation>
    <scope>NUCLEOTIDE SEQUENCE</scope>
    <source>
        <strain evidence="12">NBRC 105644</strain>
    </source>
</reference>
<feature type="domain" description="Histidine kinase/HSP90-like ATPase" evidence="10">
    <location>
        <begin position="257"/>
        <end position="341"/>
    </location>
</feature>
<dbReference type="PANTHER" id="PTHR24421:SF10">
    <property type="entry name" value="NITRATE_NITRITE SENSOR PROTEIN NARQ"/>
    <property type="match status" value="1"/>
</dbReference>
<keyword evidence="6 12" id="KW-0418">Kinase</keyword>
<protein>
    <recommendedName>
        <fullName evidence="2">histidine kinase</fullName>
        <ecNumber evidence="2">2.7.13.3</ecNumber>
    </recommendedName>
</protein>
<accession>A0A8J4DVG3</accession>
<keyword evidence="3" id="KW-0597">Phosphoprotein</keyword>
<dbReference type="Proteomes" id="UP000619260">
    <property type="component" value="Unassembled WGS sequence"/>
</dbReference>
<keyword evidence="9" id="KW-1133">Transmembrane helix</keyword>
<dbReference type="CDD" id="cd16917">
    <property type="entry name" value="HATPase_UhpB-NarQ-NarX-like"/>
    <property type="match status" value="1"/>
</dbReference>
<keyword evidence="4" id="KW-0808">Transferase</keyword>
<proteinExistence type="predicted"/>
<evidence type="ECO:0000256" key="9">
    <source>
        <dbReference type="SAM" id="Phobius"/>
    </source>
</evidence>
<evidence type="ECO:0000256" key="7">
    <source>
        <dbReference type="ARBA" id="ARBA00022840"/>
    </source>
</evidence>
<dbReference type="Pfam" id="PF07730">
    <property type="entry name" value="HisKA_3"/>
    <property type="match status" value="1"/>
</dbReference>
<gene>
    <name evidence="12" type="ORF">Val02_86600</name>
</gene>
<feature type="transmembrane region" description="Helical" evidence="9">
    <location>
        <begin position="112"/>
        <end position="133"/>
    </location>
</feature>
<evidence type="ECO:0000256" key="8">
    <source>
        <dbReference type="ARBA" id="ARBA00023012"/>
    </source>
</evidence>
<dbReference type="GO" id="GO:0000155">
    <property type="term" value="F:phosphorelay sensor kinase activity"/>
    <property type="evidence" value="ECO:0007669"/>
    <property type="project" value="InterPro"/>
</dbReference>
<dbReference type="InterPro" id="IPR003594">
    <property type="entry name" value="HATPase_dom"/>
</dbReference>
<dbReference type="Pfam" id="PF02518">
    <property type="entry name" value="HATPase_c"/>
    <property type="match status" value="1"/>
</dbReference>
<dbReference type="GO" id="GO:0016020">
    <property type="term" value="C:membrane"/>
    <property type="evidence" value="ECO:0007669"/>
    <property type="project" value="InterPro"/>
</dbReference>
<evidence type="ECO:0000256" key="5">
    <source>
        <dbReference type="ARBA" id="ARBA00022741"/>
    </source>
</evidence>